<protein>
    <recommendedName>
        <fullName evidence="3">Secreted protein</fullName>
    </recommendedName>
</protein>
<feature type="signal peptide" evidence="1">
    <location>
        <begin position="1"/>
        <end position="35"/>
    </location>
</feature>
<proteinExistence type="predicted"/>
<evidence type="ECO:0008006" key="3">
    <source>
        <dbReference type="Google" id="ProtNLM"/>
    </source>
</evidence>
<dbReference type="EMBL" id="GGFK01000453">
    <property type="protein sequence ID" value="MBW33774.1"/>
    <property type="molecule type" value="Transcribed_RNA"/>
</dbReference>
<organism evidence="2">
    <name type="scientific">Anopheles triannulatus</name>
    <dbReference type="NCBI Taxonomy" id="58253"/>
    <lineage>
        <taxon>Eukaryota</taxon>
        <taxon>Metazoa</taxon>
        <taxon>Ecdysozoa</taxon>
        <taxon>Arthropoda</taxon>
        <taxon>Hexapoda</taxon>
        <taxon>Insecta</taxon>
        <taxon>Pterygota</taxon>
        <taxon>Neoptera</taxon>
        <taxon>Endopterygota</taxon>
        <taxon>Diptera</taxon>
        <taxon>Nematocera</taxon>
        <taxon>Culicoidea</taxon>
        <taxon>Culicidae</taxon>
        <taxon>Anophelinae</taxon>
        <taxon>Anopheles</taxon>
    </lineage>
</organism>
<reference evidence="2" key="1">
    <citation type="submission" date="2018-01" db="EMBL/GenBank/DDBJ databases">
        <title>An insight into the sialome of Amazonian anophelines.</title>
        <authorList>
            <person name="Ribeiro J.M."/>
            <person name="Scarpassa V."/>
            <person name="Calvo E."/>
        </authorList>
    </citation>
    <scope>NUCLEOTIDE SEQUENCE</scope>
    <source>
        <tissue evidence="2">Salivary glands</tissue>
    </source>
</reference>
<accession>A0A2M3ZYZ3</accession>
<name>A0A2M3ZYZ3_9DIPT</name>
<evidence type="ECO:0000313" key="2">
    <source>
        <dbReference type="EMBL" id="MBW33774.1"/>
    </source>
</evidence>
<evidence type="ECO:0000256" key="1">
    <source>
        <dbReference type="SAM" id="SignalP"/>
    </source>
</evidence>
<sequence>MELGGSAGGEGGATLPRMSLVLLLLLLRMVAGVAAFPVPAEVTTYSSVADLGTLVQGAAGIVSQVWGTGSRLGDEFLRRAFGFLGVGK</sequence>
<keyword evidence="1" id="KW-0732">Signal</keyword>
<feature type="chain" id="PRO_5014837508" description="Secreted protein" evidence="1">
    <location>
        <begin position="36"/>
        <end position="88"/>
    </location>
</feature>
<dbReference type="AlphaFoldDB" id="A0A2M3ZYZ3"/>